<dbReference type="PATRIC" id="fig|35818.11.peg.1209"/>
<organism evidence="1 2">
    <name type="scientific">Helicobacter pullorum</name>
    <dbReference type="NCBI Taxonomy" id="35818"/>
    <lineage>
        <taxon>Bacteria</taxon>
        <taxon>Pseudomonadati</taxon>
        <taxon>Campylobacterota</taxon>
        <taxon>Epsilonproteobacteria</taxon>
        <taxon>Campylobacterales</taxon>
        <taxon>Helicobacteraceae</taxon>
        <taxon>Helicobacter</taxon>
    </lineage>
</organism>
<proteinExistence type="predicted"/>
<accession>A0A0N1MRD4</accession>
<dbReference type="RefSeq" id="WP_054195199.1">
    <property type="nucleotide sequence ID" value="NZ_CAJFGW010000005.1"/>
</dbReference>
<evidence type="ECO:0000313" key="2">
    <source>
        <dbReference type="Proteomes" id="UP000037997"/>
    </source>
</evidence>
<evidence type="ECO:0000313" key="1">
    <source>
        <dbReference type="EMBL" id="KPH55903.1"/>
    </source>
</evidence>
<reference evidence="1 2" key="1">
    <citation type="submission" date="2014-06" db="EMBL/GenBank/DDBJ databases">
        <title>Helicobacter pullorum isolates in fresh chicken meat - phenotypic and genotypic features.</title>
        <authorList>
            <person name="Borges V."/>
            <person name="Santos A."/>
            <person name="Correia C.B."/>
            <person name="Saraiva M."/>
            <person name="Menard A."/>
            <person name="Vieira L."/>
            <person name="Sampaio D.A."/>
            <person name="Gomes J.P."/>
            <person name="Oleastro M."/>
        </authorList>
    </citation>
    <scope>NUCLEOTIDE SEQUENCE [LARGE SCALE GENOMIC DNA]</scope>
    <source>
        <strain evidence="1 2">229334/12</strain>
    </source>
</reference>
<gene>
    <name evidence="1" type="ORF">HPU229334_06115</name>
</gene>
<dbReference type="EMBL" id="JNOC01000031">
    <property type="protein sequence ID" value="KPH55903.1"/>
    <property type="molecule type" value="Genomic_DNA"/>
</dbReference>
<comment type="caution">
    <text evidence="1">The sequence shown here is derived from an EMBL/GenBank/DDBJ whole genome shotgun (WGS) entry which is preliminary data.</text>
</comment>
<dbReference type="InterPro" id="IPR018977">
    <property type="entry name" value="NurA_domain"/>
</dbReference>
<name>A0A0N1MRD4_9HELI</name>
<dbReference type="AlphaFoldDB" id="A0A0N1MRD4"/>
<dbReference type="Pfam" id="PF09376">
    <property type="entry name" value="NurA"/>
    <property type="match status" value="1"/>
</dbReference>
<sequence length="461" mass="53422">MAYINEKASKINHQYIIENQKIKDYLLLCDRIESHIPLEVDSNNARVELNAIIDKIQTHIERVITVDGGYQEISVNDKFPSQKLCYYSVGIITFSIKDLEELEETQTINPDDIGKLENLERFTFVVPMQNIRLKEKDFTTTIRETLFEVFRDNSLSGDSNNSKDSLINTIKWLVFKEYLDSNGSISFACPKCQTMQTFTKQTSNYKDEKNNFCKCEKCDNIIYITDCFDLHTLVDEINGATLIESYIMSVFEIVLMLSVFRFFFENNATQWLTKILFIKDGPLALFSRLDDFAFKVVRPFMQFLYEKSLQDNKSYANVVGLDKSGMFVEHFANIEDKIPQESITLPNLDYMRKYITGNNESVFGQNTYFGIKMFVKKDKNLSFILDVSVPFGEETHYKDYIKNPSIHDFLSLAAILRILFKLKCDLYAKSFIPIAMINKLVSLSNTPSKKILTIFSKDMMS</sequence>
<dbReference type="Proteomes" id="UP000037997">
    <property type="component" value="Unassembled WGS sequence"/>
</dbReference>
<protein>
    <submittedName>
        <fullName evidence="1">Uncharacterized protein</fullName>
    </submittedName>
</protein>